<dbReference type="AlphaFoldDB" id="D8PTP2"/>
<feature type="non-terminal residue" evidence="1">
    <location>
        <position position="284"/>
    </location>
</feature>
<dbReference type="Proteomes" id="UP000007431">
    <property type="component" value="Unassembled WGS sequence"/>
</dbReference>
<evidence type="ECO:0000313" key="2">
    <source>
        <dbReference type="Proteomes" id="UP000007431"/>
    </source>
</evidence>
<keyword evidence="2" id="KW-1185">Reference proteome</keyword>
<dbReference type="HOGENOM" id="CLU_980573_0_0_1"/>
<sequence>MFDFPPFFCLVRVDPRVVTRHVPPRVPYSLTLDVLCAMRGMGEAQDDSQVQRHSSRNFGRCLSPTFSATPRAASRSRHGYFDYVRFSAMTNTTRRRLSACPDMRCACDVRCTRSHGRLPLAMNRNVKQSLTSIANTDCNQSAQRRRTSPYSPNIVATRHHPRTRDDSGHVRAHPHLPIHLPDPPSPPPSALRCISTKTLNASLCNPAVLAGRESAELTCQGLPPIATATAPTPPSPPAVIIAVVEAMITSASSTVAAPWLRAVPYTRLSSLGDRGAIRDAGGPG</sequence>
<proteinExistence type="predicted"/>
<organism evidence="2">
    <name type="scientific">Schizophyllum commune (strain H4-8 / FGSC 9210)</name>
    <name type="common">Split gill fungus</name>
    <dbReference type="NCBI Taxonomy" id="578458"/>
    <lineage>
        <taxon>Eukaryota</taxon>
        <taxon>Fungi</taxon>
        <taxon>Dikarya</taxon>
        <taxon>Basidiomycota</taxon>
        <taxon>Agaricomycotina</taxon>
        <taxon>Agaricomycetes</taxon>
        <taxon>Agaricomycetidae</taxon>
        <taxon>Agaricales</taxon>
        <taxon>Schizophyllaceae</taxon>
        <taxon>Schizophyllum</taxon>
    </lineage>
</organism>
<dbReference type="KEGG" id="scm:SCHCO_02485926"/>
<accession>D8PTP2</accession>
<evidence type="ECO:0000313" key="1">
    <source>
        <dbReference type="EMBL" id="EFJ01349.1"/>
    </source>
</evidence>
<dbReference type="RefSeq" id="XP_003036251.1">
    <property type="nucleotide sequence ID" value="XM_003036205.1"/>
</dbReference>
<reference evidence="1 2" key="1">
    <citation type="journal article" date="2010" name="Nat. Biotechnol.">
        <title>Genome sequence of the model mushroom Schizophyllum commune.</title>
        <authorList>
            <person name="Ohm R.A."/>
            <person name="de Jong J.F."/>
            <person name="Lugones L.G."/>
            <person name="Aerts A."/>
            <person name="Kothe E."/>
            <person name="Stajich J.E."/>
            <person name="de Vries R.P."/>
            <person name="Record E."/>
            <person name="Levasseur A."/>
            <person name="Baker S.E."/>
            <person name="Bartholomew K.A."/>
            <person name="Coutinho P.M."/>
            <person name="Erdmann S."/>
            <person name="Fowler T.J."/>
            <person name="Gathman A.C."/>
            <person name="Lombard V."/>
            <person name="Henrissat B."/>
            <person name="Knabe N."/>
            <person name="Kuees U."/>
            <person name="Lilly W.W."/>
            <person name="Lindquist E."/>
            <person name="Lucas S."/>
            <person name="Magnuson J.K."/>
            <person name="Piumi F."/>
            <person name="Raudaskoski M."/>
            <person name="Salamov A."/>
            <person name="Schmutz J."/>
            <person name="Schwarze F.W.M.R."/>
            <person name="vanKuyk P.A."/>
            <person name="Horton J.S."/>
            <person name="Grigoriev I.V."/>
            <person name="Woesten H.A.B."/>
        </authorList>
    </citation>
    <scope>NUCLEOTIDE SEQUENCE [LARGE SCALE GENOMIC DNA]</scope>
    <source>
        <strain evidence="2">H4-8 / FGSC 9210</strain>
    </source>
</reference>
<dbReference type="EMBL" id="GL377303">
    <property type="protein sequence ID" value="EFJ01349.1"/>
    <property type="molecule type" value="Genomic_DNA"/>
</dbReference>
<gene>
    <name evidence="1" type="ORF">SCHCODRAFT_106141</name>
</gene>
<protein>
    <submittedName>
        <fullName evidence="1">Uncharacterized protein</fullName>
    </submittedName>
</protein>
<dbReference type="VEuPathDB" id="FungiDB:SCHCODRAFT_02485926"/>
<name>D8PTP2_SCHCM</name>
<dbReference type="InParanoid" id="D8PTP2"/>
<dbReference type="GeneID" id="9594780"/>